<evidence type="ECO:0000313" key="1">
    <source>
        <dbReference type="EMBL" id="KAK7933535.1"/>
    </source>
</evidence>
<dbReference type="Proteomes" id="UP001460270">
    <property type="component" value="Unassembled WGS sequence"/>
</dbReference>
<reference evidence="2" key="1">
    <citation type="submission" date="2024-04" db="EMBL/GenBank/DDBJ databases">
        <title>Salinicola lusitanus LLJ914,a marine bacterium isolated from the Okinawa Trough.</title>
        <authorList>
            <person name="Li J."/>
        </authorList>
    </citation>
    <scope>NUCLEOTIDE SEQUENCE [LARGE SCALE GENOMIC DNA]</scope>
</reference>
<evidence type="ECO:0000313" key="2">
    <source>
        <dbReference type="Proteomes" id="UP001460270"/>
    </source>
</evidence>
<gene>
    <name evidence="1" type="ORF">WMY93_004431</name>
</gene>
<proteinExistence type="predicted"/>
<organism evidence="1 2">
    <name type="scientific">Mugilogobius chulae</name>
    <name type="common">yellowstripe goby</name>
    <dbReference type="NCBI Taxonomy" id="88201"/>
    <lineage>
        <taxon>Eukaryota</taxon>
        <taxon>Metazoa</taxon>
        <taxon>Chordata</taxon>
        <taxon>Craniata</taxon>
        <taxon>Vertebrata</taxon>
        <taxon>Euteleostomi</taxon>
        <taxon>Actinopterygii</taxon>
        <taxon>Neopterygii</taxon>
        <taxon>Teleostei</taxon>
        <taxon>Neoteleostei</taxon>
        <taxon>Acanthomorphata</taxon>
        <taxon>Gobiaria</taxon>
        <taxon>Gobiiformes</taxon>
        <taxon>Gobioidei</taxon>
        <taxon>Gobiidae</taxon>
        <taxon>Gobionellinae</taxon>
        <taxon>Mugilogobius</taxon>
    </lineage>
</organism>
<comment type="caution">
    <text evidence="1">The sequence shown here is derived from an EMBL/GenBank/DDBJ whole genome shotgun (WGS) entry which is preliminary data.</text>
</comment>
<protein>
    <submittedName>
        <fullName evidence="1">Uncharacterized protein</fullName>
    </submittedName>
</protein>
<accession>A0AAW0PNI6</accession>
<keyword evidence="2" id="KW-1185">Reference proteome</keyword>
<dbReference type="EMBL" id="JBBPFD010000003">
    <property type="protein sequence ID" value="KAK7933535.1"/>
    <property type="molecule type" value="Genomic_DNA"/>
</dbReference>
<dbReference type="AlphaFoldDB" id="A0AAW0PNI6"/>
<name>A0AAW0PNI6_9GOBI</name>
<sequence length="224" mass="25682">MAVYLALLGCNYYCVNACYLKVVAPHFSCRKHVSKEQFALPRKAAPGSRRRSRKYAKFPAAQYLSVPLCQNVVSCTLHKCATTYLKNNEKYVKLTKKNGLKLVATSTQQGAITSNLEIWKWNNNIAFCFKYTKREIYLVTENKNRLELKRLPQTSDNDIREEIQRCNSWFQMVDVGTHSYCIRAANSAKYLKIDQNTPHVTLSQDDPSDMQALDRTSHVSLSVQ</sequence>